<dbReference type="SUPFAM" id="SSF53697">
    <property type="entry name" value="SIS domain"/>
    <property type="match status" value="1"/>
</dbReference>
<dbReference type="Proteomes" id="UP000193922">
    <property type="component" value="Unassembled WGS sequence"/>
</dbReference>
<dbReference type="FunFam" id="3.40.50.10490:FF:000002">
    <property type="entry name" value="Glutamine--fructose-6-phosphate aminotransferase [isomerizing]"/>
    <property type="match status" value="1"/>
</dbReference>
<dbReference type="Gene3D" id="3.40.50.10490">
    <property type="entry name" value="Glucose-6-phosphate isomerase like protein, domain 1"/>
    <property type="match status" value="2"/>
</dbReference>
<keyword evidence="8" id="KW-0315">Glutamine amidotransferase</keyword>
<evidence type="ECO:0000256" key="1">
    <source>
        <dbReference type="ARBA" id="ARBA00001031"/>
    </source>
</evidence>
<dbReference type="GO" id="GO:0004360">
    <property type="term" value="F:glutamine-fructose-6-phosphate transaminase (isomerizing) activity"/>
    <property type="evidence" value="ECO:0007669"/>
    <property type="project" value="UniProtKB-EC"/>
</dbReference>
<evidence type="ECO:0000259" key="12">
    <source>
        <dbReference type="PROSITE" id="PS51464"/>
    </source>
</evidence>
<evidence type="ECO:0000259" key="11">
    <source>
        <dbReference type="PROSITE" id="PS51278"/>
    </source>
</evidence>
<dbReference type="CDD" id="cd05008">
    <property type="entry name" value="SIS_GlmS_GlmD_1"/>
    <property type="match status" value="1"/>
</dbReference>
<dbReference type="PROSITE" id="PS51464">
    <property type="entry name" value="SIS"/>
    <property type="match status" value="2"/>
</dbReference>
<keyword evidence="6 13" id="KW-0808">Transferase</keyword>
<dbReference type="InterPro" id="IPR046348">
    <property type="entry name" value="SIS_dom_sf"/>
</dbReference>
<evidence type="ECO:0000313" key="13">
    <source>
        <dbReference type="EMBL" id="ORX65941.1"/>
    </source>
</evidence>
<protein>
    <recommendedName>
        <fullName evidence="4">glutamine--fructose-6-phosphate transaminase (isomerizing)</fullName>
        <ecNumber evidence="4">2.6.1.16</ecNumber>
    </recommendedName>
    <alternativeName>
        <fullName evidence="10">D-fructose-6-phosphate amidotransferase</fullName>
    </alternativeName>
    <alternativeName>
        <fullName evidence="9">Hexosephosphate aminotransferase</fullName>
    </alternativeName>
</protein>
<dbReference type="EMBL" id="MCFD01000019">
    <property type="protein sequence ID" value="ORX65941.1"/>
    <property type="molecule type" value="Genomic_DNA"/>
</dbReference>
<dbReference type="PROSITE" id="PS51278">
    <property type="entry name" value="GATASE_TYPE_2"/>
    <property type="match status" value="1"/>
</dbReference>
<evidence type="ECO:0000256" key="5">
    <source>
        <dbReference type="ARBA" id="ARBA00022576"/>
    </source>
</evidence>
<keyword evidence="7" id="KW-0677">Repeat</keyword>
<dbReference type="CDD" id="cd00714">
    <property type="entry name" value="GFAT"/>
    <property type="match status" value="1"/>
</dbReference>
<evidence type="ECO:0000256" key="6">
    <source>
        <dbReference type="ARBA" id="ARBA00022679"/>
    </source>
</evidence>
<feature type="domain" description="SIS" evidence="12">
    <location>
        <begin position="519"/>
        <end position="659"/>
    </location>
</feature>
<dbReference type="PANTHER" id="PTHR10937">
    <property type="entry name" value="GLUCOSAMINE--FRUCTOSE-6-PHOSPHATE AMINOTRANSFERASE, ISOMERIZING"/>
    <property type="match status" value="1"/>
</dbReference>
<dbReference type="InterPro" id="IPR017932">
    <property type="entry name" value="GATase_2_dom"/>
</dbReference>
<reference evidence="13 14" key="1">
    <citation type="submission" date="2016-07" db="EMBL/GenBank/DDBJ databases">
        <title>Pervasive Adenine N6-methylation of Active Genes in Fungi.</title>
        <authorList>
            <consortium name="DOE Joint Genome Institute"/>
            <person name="Mondo S.J."/>
            <person name="Dannebaum R.O."/>
            <person name="Kuo R.C."/>
            <person name="Labutti K."/>
            <person name="Haridas S."/>
            <person name="Kuo A."/>
            <person name="Salamov A."/>
            <person name="Ahrendt S.R."/>
            <person name="Lipzen A."/>
            <person name="Sullivan W."/>
            <person name="Andreopoulos W.B."/>
            <person name="Clum A."/>
            <person name="Lindquist E."/>
            <person name="Daum C."/>
            <person name="Ramamoorthy G.K."/>
            <person name="Gryganskyi A."/>
            <person name="Culley D."/>
            <person name="Magnuson J.K."/>
            <person name="James T.Y."/>
            <person name="O'Malley M.A."/>
            <person name="Stajich J.E."/>
            <person name="Spatafora J.W."/>
            <person name="Visel A."/>
            <person name="Grigoriev I.V."/>
        </authorList>
    </citation>
    <scope>NUCLEOTIDE SEQUENCE [LARGE SCALE GENOMIC DNA]</scope>
    <source>
        <strain evidence="13 14">ATCC 12442</strain>
    </source>
</reference>
<feature type="domain" description="SIS" evidence="12">
    <location>
        <begin position="348"/>
        <end position="487"/>
    </location>
</feature>
<dbReference type="InterPro" id="IPR029055">
    <property type="entry name" value="Ntn_hydrolases_N"/>
</dbReference>
<dbReference type="EC" id="2.6.1.16" evidence="4"/>
<comment type="catalytic activity">
    <reaction evidence="1">
        <text>D-fructose 6-phosphate + L-glutamine = D-glucosamine 6-phosphate + L-glutamate</text>
        <dbReference type="Rhea" id="RHEA:13237"/>
        <dbReference type="ChEBI" id="CHEBI:29985"/>
        <dbReference type="ChEBI" id="CHEBI:58359"/>
        <dbReference type="ChEBI" id="CHEBI:58725"/>
        <dbReference type="ChEBI" id="CHEBI:61527"/>
        <dbReference type="EC" id="2.6.1.16"/>
    </reaction>
</comment>
<dbReference type="NCBIfam" id="NF001484">
    <property type="entry name" value="PRK00331.1"/>
    <property type="match status" value="1"/>
</dbReference>
<evidence type="ECO:0000313" key="14">
    <source>
        <dbReference type="Proteomes" id="UP000193922"/>
    </source>
</evidence>
<dbReference type="GO" id="GO:0006048">
    <property type="term" value="P:UDP-N-acetylglucosamine biosynthetic process"/>
    <property type="evidence" value="ECO:0007669"/>
    <property type="project" value="UniProtKB-UniPathway"/>
</dbReference>
<dbReference type="OrthoDB" id="15235at2759"/>
<comment type="caution">
    <text evidence="13">The sequence shown here is derived from an EMBL/GenBank/DDBJ whole genome shotgun (WGS) entry which is preliminary data.</text>
</comment>
<dbReference type="SUPFAM" id="SSF56235">
    <property type="entry name" value="N-terminal nucleophile aminohydrolases (Ntn hydrolases)"/>
    <property type="match status" value="1"/>
</dbReference>
<feature type="domain" description="Glutamine amidotransferase type-2" evidence="11">
    <location>
        <begin position="2"/>
        <end position="289"/>
    </location>
</feature>
<dbReference type="AlphaFoldDB" id="A0A1Y1VXC1"/>
<dbReference type="GeneID" id="63807337"/>
<dbReference type="PANTHER" id="PTHR10937:SF0">
    <property type="entry name" value="GLUTAMINE--FRUCTOSE-6-PHOSPHATE TRANSAMINASE (ISOMERIZING)"/>
    <property type="match status" value="1"/>
</dbReference>
<dbReference type="Pfam" id="PF13522">
    <property type="entry name" value="GATase_6"/>
    <property type="match status" value="1"/>
</dbReference>
<dbReference type="GO" id="GO:0097367">
    <property type="term" value="F:carbohydrate derivative binding"/>
    <property type="evidence" value="ECO:0007669"/>
    <property type="project" value="InterPro"/>
</dbReference>
<gene>
    <name evidence="13" type="ORF">DL89DRAFT_295804</name>
</gene>
<dbReference type="InterPro" id="IPR035466">
    <property type="entry name" value="GlmS/AgaS_SIS"/>
</dbReference>
<dbReference type="FunFam" id="3.40.50.10490:FF:000001">
    <property type="entry name" value="Glutamine--fructose-6-phosphate aminotransferase [isomerizing]"/>
    <property type="match status" value="1"/>
</dbReference>
<accession>A0A1Y1VXC1</accession>
<dbReference type="UniPathway" id="UPA00113">
    <property type="reaction ID" value="UER00528"/>
</dbReference>
<comment type="pathway">
    <text evidence="3">Nucleotide-sugar biosynthesis; UDP-N-acetyl-alpha-D-glucosamine biosynthesis; alpha-D-glucosamine 6-phosphate from D-fructose 6-phosphate: step 1/1.</text>
</comment>
<dbReference type="RefSeq" id="XP_040740012.1">
    <property type="nucleotide sequence ID" value="XM_040890689.1"/>
</dbReference>
<keyword evidence="5 13" id="KW-0032">Aminotransferase</keyword>
<evidence type="ECO:0000256" key="2">
    <source>
        <dbReference type="ARBA" id="ARBA00003267"/>
    </source>
</evidence>
<dbReference type="STRING" id="61395.A0A1Y1VXC1"/>
<dbReference type="GO" id="GO:0006487">
    <property type="term" value="P:protein N-linked glycosylation"/>
    <property type="evidence" value="ECO:0007669"/>
    <property type="project" value="TreeGrafter"/>
</dbReference>
<dbReference type="InterPro" id="IPR047084">
    <property type="entry name" value="GFAT_N"/>
</dbReference>
<proteinExistence type="predicted"/>
<evidence type="ECO:0000256" key="4">
    <source>
        <dbReference type="ARBA" id="ARBA00012916"/>
    </source>
</evidence>
<dbReference type="Pfam" id="PF01380">
    <property type="entry name" value="SIS"/>
    <property type="match status" value="2"/>
</dbReference>
<dbReference type="InterPro" id="IPR035490">
    <property type="entry name" value="GlmS/FrlB_SIS"/>
</dbReference>
<comment type="function">
    <text evidence="2">Involved in amino sugar synthesis (formation of chitin, supplies the amino sugars of asparagine-linked oligosaccharides of glycoproteins).</text>
</comment>
<dbReference type="CDD" id="cd05009">
    <property type="entry name" value="SIS_GlmS_GlmD_2"/>
    <property type="match status" value="1"/>
</dbReference>
<evidence type="ECO:0000256" key="10">
    <source>
        <dbReference type="ARBA" id="ARBA00033302"/>
    </source>
</evidence>
<dbReference type="InterPro" id="IPR001347">
    <property type="entry name" value="SIS_dom"/>
</dbReference>
<dbReference type="GO" id="GO:0006002">
    <property type="term" value="P:fructose 6-phosphate metabolic process"/>
    <property type="evidence" value="ECO:0007669"/>
    <property type="project" value="TreeGrafter"/>
</dbReference>
<dbReference type="Gene3D" id="3.60.20.10">
    <property type="entry name" value="Glutamine Phosphoribosylpyrophosphate, subunit 1, domain 1"/>
    <property type="match status" value="1"/>
</dbReference>
<keyword evidence="14" id="KW-1185">Reference proteome</keyword>
<sequence length="669" mass="74281">MCGIFAYLSYFVEKDRKYITDTLLNGLSRLEYRGYDSSGIAIAGDTEEETVIIKQVGKVSALRALVDSQDLDMSKTYSVQTSISHTRWATHGQPSPVNAHPHRSSPENEFTIVHNGIITNYKEITTLLRNKGYVFETDTDTEVAAKLLKYVFDSQRGNPISFPDLAKAVIKELEGAFAFLIKSVHYPGQIIAARRGSPLLIGIKTAESLNVDFVDVEFAESTTSVAASSINEEKAPAYAKRAQSRTFTRADGTSQPLEYFLASDPSAIIEHTRRVLYLEDEDIAHISDKGDLHIYRMRRDDGMSSIRATSRTFMLKEIYEQPESVVNTIRGRVDFSKHNVVLGGLRNYLASIRRCRRIVFCACGTSYNSCLATRAIFEELTEIPVSVELSSEFLDRKSPIFRDDVCVFVSQSGETADTILALRYCLERGALCVGVTNTVGSSISRETHCGVHINAGPEIGVASTKAYTSQYLALVMMALQLGEDRISMTDRRREIINGLRELPSLVKEVLALDESIKELSKSLYQQKSMLVLSRGFQSATCLEGALKIKELSYIHCEGIMAGELKHGPLALIDENIPVIIIMTKDAYYPKVQSALQQVQARKGKPIVICNSDDDRIDSSLPTIRIPHTVDCLQGILSIIPLQLLSYHMATLNGVDVDFPRNLAKSVTVE</sequence>
<evidence type="ECO:0000256" key="9">
    <source>
        <dbReference type="ARBA" id="ARBA00029805"/>
    </source>
</evidence>
<evidence type="ECO:0000256" key="8">
    <source>
        <dbReference type="ARBA" id="ARBA00022962"/>
    </source>
</evidence>
<name>A0A1Y1VXC1_9FUNG</name>
<organism evidence="13 14">
    <name type="scientific">Linderina pennispora</name>
    <dbReference type="NCBI Taxonomy" id="61395"/>
    <lineage>
        <taxon>Eukaryota</taxon>
        <taxon>Fungi</taxon>
        <taxon>Fungi incertae sedis</taxon>
        <taxon>Zoopagomycota</taxon>
        <taxon>Kickxellomycotina</taxon>
        <taxon>Kickxellomycetes</taxon>
        <taxon>Kickxellales</taxon>
        <taxon>Kickxellaceae</taxon>
        <taxon>Linderina</taxon>
    </lineage>
</organism>
<evidence type="ECO:0000256" key="3">
    <source>
        <dbReference type="ARBA" id="ARBA00004775"/>
    </source>
</evidence>
<evidence type="ECO:0000256" key="7">
    <source>
        <dbReference type="ARBA" id="ARBA00022737"/>
    </source>
</evidence>